<dbReference type="EMBL" id="JBHSZI010000001">
    <property type="protein sequence ID" value="MFC7056916.1"/>
    <property type="molecule type" value="Genomic_DNA"/>
</dbReference>
<feature type="transmembrane region" description="Helical" evidence="3">
    <location>
        <begin position="756"/>
        <end position="785"/>
    </location>
</feature>
<dbReference type="Gene3D" id="1.25.10.10">
    <property type="entry name" value="Leucine-rich Repeat Variant"/>
    <property type="match status" value="1"/>
</dbReference>
<proteinExistence type="predicted"/>
<dbReference type="InterPro" id="IPR011989">
    <property type="entry name" value="ARM-like"/>
</dbReference>
<dbReference type="SUPFAM" id="SSF53448">
    <property type="entry name" value="Nucleotide-diphospho-sugar transferases"/>
    <property type="match status" value="1"/>
</dbReference>
<dbReference type="EC" id="2.4.-.-" evidence="4"/>
<dbReference type="RefSeq" id="WP_382183612.1">
    <property type="nucleotide sequence ID" value="NZ_JBHSZI010000001.1"/>
</dbReference>
<feature type="transmembrane region" description="Helical" evidence="3">
    <location>
        <begin position="12"/>
        <end position="42"/>
    </location>
</feature>
<dbReference type="Pfam" id="PF13646">
    <property type="entry name" value="HEAT_2"/>
    <property type="match status" value="1"/>
</dbReference>
<gene>
    <name evidence="4" type="ORF">ACFQQG_00400</name>
</gene>
<keyword evidence="2 4" id="KW-0808">Transferase</keyword>
<sequence>MSNSVTAFGYVIPLVVILVTLALLIGLALAVMFWLTIGLSVYRSVQTTRREEAREKLESEFVETLFDPDSGWELYTQGLTGVERRVTEELLDEYVRELDGQSAAPLKELGETLEIPARSRKQLSARNEYDRLYALTWLSLLERPDALADTGFTPRTPRERAAVTRLRYESGDLEDAAEGITLLLDGVSTQFSVFGQDTLYRIASEDPEALFVIAAENYQNWSEPLLVQVLVVCQHLGKNVRSEDLSWLTATLEHESEAVREVAVQALENLGWRSDIRDVALLERLMNDTSPRVRGAVYETLAQWGDEQALDTVTRALQTEDHPEHDLTEPTHLRDAGENFPNQIPRRWGVPGSGVPNTPLTTRERADSRRGRVIDVVVLTQLLARLIIGFGLFVLGFYFLINLYYFAIHILALLELRDDVQESRWDPPFREFSSPFYPGIGVVVPAYNEATTIVESVQSMLSLNYPEVEIVVVNDGSTDETLSLLVENFELEAVEAEIPVDMPTEKIRGVYRSTVYEELLVVDKENGGKSDALNAGIWLTNMPLFCAVDSDTIIDRDALLQPVRPFLERPETAIASGGVVRVANQCTIDEGVVKSVALPKTGLPGLQVMEYLRAFYSGRLGLNRINGLILISGAFGLFKTDAVRQVGGYRHDTITEDFDIVVRLHRYLIDEGKEYTVDFVPEPVAWTEVPSKRRVLGRQRRRWYRGMVETVVTNRSMLFRRKYGRVGTIIFPLFVAAEMFGPLIEGLGYIILPISIYLGILNVEFFLVFFLLTTGFGIFLSWFGVFSEVWSFNRYDSPWQILRLLWYGVLENFGYRQWKTVVAWHGLFEYLRGVESWGAMERTGFTGSDDE</sequence>
<dbReference type="Proteomes" id="UP001596445">
    <property type="component" value="Unassembled WGS sequence"/>
</dbReference>
<evidence type="ECO:0000256" key="3">
    <source>
        <dbReference type="SAM" id="Phobius"/>
    </source>
</evidence>
<dbReference type="AlphaFoldDB" id="A0ABD5VUS7"/>
<organism evidence="4 5">
    <name type="scientific">Halovenus salina</name>
    <dbReference type="NCBI Taxonomy" id="1510225"/>
    <lineage>
        <taxon>Archaea</taxon>
        <taxon>Methanobacteriati</taxon>
        <taxon>Methanobacteriota</taxon>
        <taxon>Stenosarchaea group</taxon>
        <taxon>Halobacteria</taxon>
        <taxon>Halobacteriales</taxon>
        <taxon>Haloarculaceae</taxon>
        <taxon>Halovenus</taxon>
    </lineage>
</organism>
<feature type="transmembrane region" description="Helical" evidence="3">
    <location>
        <begin position="397"/>
        <end position="414"/>
    </location>
</feature>
<keyword evidence="3" id="KW-1133">Transmembrane helix</keyword>
<dbReference type="PANTHER" id="PTHR43630:SF1">
    <property type="entry name" value="POLY-BETA-1,6-N-ACETYL-D-GLUCOSAMINE SYNTHASE"/>
    <property type="match status" value="1"/>
</dbReference>
<name>A0ABD5VUS7_9EURY</name>
<reference evidence="4 5" key="1">
    <citation type="journal article" date="2019" name="Int. J. Syst. Evol. Microbiol.">
        <title>The Global Catalogue of Microorganisms (GCM) 10K type strain sequencing project: providing services to taxonomists for standard genome sequencing and annotation.</title>
        <authorList>
            <consortium name="The Broad Institute Genomics Platform"/>
            <consortium name="The Broad Institute Genome Sequencing Center for Infectious Disease"/>
            <person name="Wu L."/>
            <person name="Ma J."/>
        </authorList>
    </citation>
    <scope>NUCLEOTIDE SEQUENCE [LARGE SCALE GENOMIC DNA]</scope>
    <source>
        <strain evidence="4 5">JCM 30072</strain>
    </source>
</reference>
<evidence type="ECO:0000313" key="4">
    <source>
        <dbReference type="EMBL" id="MFC7056916.1"/>
    </source>
</evidence>
<comment type="caution">
    <text evidence="4">The sequence shown here is derived from an EMBL/GenBank/DDBJ whole genome shotgun (WGS) entry which is preliminary data.</text>
</comment>
<evidence type="ECO:0000256" key="2">
    <source>
        <dbReference type="ARBA" id="ARBA00022679"/>
    </source>
</evidence>
<dbReference type="InterPro" id="IPR029044">
    <property type="entry name" value="Nucleotide-diphossugar_trans"/>
</dbReference>
<dbReference type="GO" id="GO:0016757">
    <property type="term" value="F:glycosyltransferase activity"/>
    <property type="evidence" value="ECO:0007669"/>
    <property type="project" value="UniProtKB-KW"/>
</dbReference>
<accession>A0ABD5VUS7</accession>
<evidence type="ECO:0000313" key="5">
    <source>
        <dbReference type="Proteomes" id="UP001596445"/>
    </source>
</evidence>
<dbReference type="SUPFAM" id="SSF48371">
    <property type="entry name" value="ARM repeat"/>
    <property type="match status" value="1"/>
</dbReference>
<dbReference type="PANTHER" id="PTHR43630">
    <property type="entry name" value="POLY-BETA-1,6-N-ACETYL-D-GLUCOSAMINE SYNTHASE"/>
    <property type="match status" value="1"/>
</dbReference>
<keyword evidence="3" id="KW-0472">Membrane</keyword>
<dbReference type="CDD" id="cd06423">
    <property type="entry name" value="CESA_like"/>
    <property type="match status" value="1"/>
</dbReference>
<dbReference type="Pfam" id="PF13641">
    <property type="entry name" value="Glyco_tranf_2_3"/>
    <property type="match status" value="1"/>
</dbReference>
<dbReference type="Gene3D" id="3.90.550.10">
    <property type="entry name" value="Spore Coat Polysaccharide Biosynthesis Protein SpsA, Chain A"/>
    <property type="match status" value="1"/>
</dbReference>
<keyword evidence="1 4" id="KW-0328">Glycosyltransferase</keyword>
<keyword evidence="3" id="KW-0812">Transmembrane</keyword>
<dbReference type="InterPro" id="IPR016024">
    <property type="entry name" value="ARM-type_fold"/>
</dbReference>
<evidence type="ECO:0000256" key="1">
    <source>
        <dbReference type="ARBA" id="ARBA00022676"/>
    </source>
</evidence>
<keyword evidence="5" id="KW-1185">Reference proteome</keyword>
<protein>
    <submittedName>
        <fullName evidence="4">Glycosyltransferase</fullName>
        <ecNumber evidence="4">2.4.-.-</ecNumber>
    </submittedName>
</protein>
<feature type="transmembrane region" description="Helical" evidence="3">
    <location>
        <begin position="723"/>
        <end position="744"/>
    </location>
</feature>